<dbReference type="FunFam" id="3.30.2040.10:FF:000001">
    <property type="entry name" value="D-glutamate cyclase, mitochondrial"/>
    <property type="match status" value="1"/>
</dbReference>
<dbReference type="Gene3D" id="3.30.2040.10">
    <property type="entry name" value="PSTPO5379-like domain"/>
    <property type="match status" value="1"/>
</dbReference>
<dbReference type="Proteomes" id="UP000190092">
    <property type="component" value="Unassembled WGS sequence"/>
</dbReference>
<dbReference type="Gene3D" id="3.40.1640.10">
    <property type="entry name" value="PSTPO5379-like"/>
    <property type="match status" value="1"/>
</dbReference>
<dbReference type="OrthoDB" id="149585at2"/>
<dbReference type="AlphaFoldDB" id="A0A1T4QGJ3"/>
<name>A0A1T4QGJ3_9HYPH</name>
<dbReference type="GO" id="GO:0016829">
    <property type="term" value="F:lyase activity"/>
    <property type="evidence" value="ECO:0007669"/>
    <property type="project" value="UniProtKB-KW"/>
</dbReference>
<comment type="similarity">
    <text evidence="1 3">Belongs to the D-glutamate cyclase family.</text>
</comment>
<sequence>MDTNITGLKGETGRDARRRIRAGGHRLPTSGMAPGYVQGNLAILPKALAADFTRFCLLNPKPCPLLGQSEPGDWRLPMLGEDLDIRTDIPMYRVWKNGELVEEVTDLKKVWRDDLVSFLLGCSFSFEEALIENGLELRHQTCNSNVPMFRTNIECTPAGPFHGPMVVSMRPFKPADAIRAVQVTTRFPSVHGAPVHIGKPEMIGIKDIAKPDYGDAVPVHHDELPVFWACGVTPQSVVATVKPEFCITHAPGYMLVTDLLNSRLAVL</sequence>
<evidence type="ECO:0000256" key="3">
    <source>
        <dbReference type="HAMAP-Rule" id="MF_01830"/>
    </source>
</evidence>
<dbReference type="EC" id="4.2.1.-" evidence="3"/>
<keyword evidence="2 3" id="KW-0456">Lyase</keyword>
<dbReference type="EMBL" id="FUWJ01000003">
    <property type="protein sequence ID" value="SKA02621.1"/>
    <property type="molecule type" value="Genomic_DNA"/>
</dbReference>
<evidence type="ECO:0000256" key="1">
    <source>
        <dbReference type="ARBA" id="ARBA00007896"/>
    </source>
</evidence>
<dbReference type="PANTHER" id="PTHR32022">
    <property type="entry name" value="D-GLUTAMATE CYCLASE, MITOCHONDRIAL"/>
    <property type="match status" value="1"/>
</dbReference>
<dbReference type="STRING" id="225324.SAMN02745126_03201"/>
<dbReference type="PIRSF" id="PIRSF029755">
    <property type="entry name" value="UCP029755"/>
    <property type="match status" value="1"/>
</dbReference>
<proteinExistence type="inferred from homology"/>
<evidence type="ECO:0000256" key="2">
    <source>
        <dbReference type="ARBA" id="ARBA00023239"/>
    </source>
</evidence>
<dbReference type="HAMAP" id="MF_01830">
    <property type="entry name" value="Hydro_lyase"/>
    <property type="match status" value="1"/>
</dbReference>
<dbReference type="Pfam" id="PF07286">
    <property type="entry name" value="D-Glu_cyclase"/>
    <property type="match status" value="1"/>
</dbReference>
<evidence type="ECO:0000313" key="5">
    <source>
        <dbReference type="Proteomes" id="UP000190092"/>
    </source>
</evidence>
<keyword evidence="5" id="KW-1185">Reference proteome</keyword>
<dbReference type="SUPFAM" id="SSF160920">
    <property type="entry name" value="PSTPO5379-like"/>
    <property type="match status" value="1"/>
</dbReference>
<dbReference type="NCBIfam" id="NF003969">
    <property type="entry name" value="PRK05463.1"/>
    <property type="match status" value="1"/>
</dbReference>
<organism evidence="4 5">
    <name type="scientific">Enhydrobacter aerosaccus</name>
    <dbReference type="NCBI Taxonomy" id="225324"/>
    <lineage>
        <taxon>Bacteria</taxon>
        <taxon>Pseudomonadati</taxon>
        <taxon>Pseudomonadota</taxon>
        <taxon>Alphaproteobacteria</taxon>
        <taxon>Hyphomicrobiales</taxon>
        <taxon>Enhydrobacter</taxon>
    </lineage>
</organism>
<gene>
    <name evidence="4" type="ORF">SAMN02745126_03201</name>
</gene>
<dbReference type="RefSeq" id="WP_085934900.1">
    <property type="nucleotide sequence ID" value="NZ_FUWJ01000003.1"/>
</dbReference>
<dbReference type="PANTHER" id="PTHR32022:SF10">
    <property type="entry name" value="D-GLUTAMATE CYCLASE, MITOCHONDRIAL"/>
    <property type="match status" value="1"/>
</dbReference>
<dbReference type="InterPro" id="IPR038021">
    <property type="entry name" value="Putative_hydro-lyase"/>
</dbReference>
<protein>
    <recommendedName>
        <fullName evidence="3">Putative hydro-lyase SAMN02745126_03201</fullName>
        <ecNumber evidence="3">4.2.1.-</ecNumber>
    </recommendedName>
</protein>
<reference evidence="5" key="1">
    <citation type="submission" date="2017-02" db="EMBL/GenBank/DDBJ databases">
        <authorList>
            <person name="Varghese N."/>
            <person name="Submissions S."/>
        </authorList>
    </citation>
    <scope>NUCLEOTIDE SEQUENCE [LARGE SCALE GENOMIC DNA]</scope>
    <source>
        <strain evidence="5">ATCC 27094</strain>
    </source>
</reference>
<dbReference type="InterPro" id="IPR009906">
    <property type="entry name" value="D-Glu_cyclase"/>
</dbReference>
<accession>A0A1T4QGJ3</accession>
<dbReference type="InterPro" id="IPR016938">
    <property type="entry name" value="UPF0317"/>
</dbReference>
<evidence type="ECO:0000313" key="4">
    <source>
        <dbReference type="EMBL" id="SKA02621.1"/>
    </source>
</evidence>